<dbReference type="OrthoDB" id="464679at2"/>
<organism evidence="1 2">
    <name type="scientific">Prochlorothrix hollandica PCC 9006 = CALU 1027</name>
    <dbReference type="NCBI Taxonomy" id="317619"/>
    <lineage>
        <taxon>Bacteria</taxon>
        <taxon>Bacillati</taxon>
        <taxon>Cyanobacteriota</taxon>
        <taxon>Cyanophyceae</taxon>
        <taxon>Prochlorotrichales</taxon>
        <taxon>Prochlorotrichaceae</taxon>
        <taxon>Prochlorothrix</taxon>
    </lineage>
</organism>
<sequence>MTLKISIVEIDQWRREMADYPGVVRSLREIEDCEGDLEDAAISLAIQADLEPDYSDRWLVSYAKRFRPVICQSEFRDSLTEGTVLCLVRYLVSDSSCPELLAMLVALQVMGEGLDQFCAGF</sequence>
<protein>
    <submittedName>
        <fullName evidence="1">Uncharacterized protein</fullName>
    </submittedName>
</protein>
<dbReference type="AlphaFoldDB" id="A0A0M2Q024"/>
<keyword evidence="2" id="KW-1185">Reference proteome</keyword>
<accession>A0A0M2Q024</accession>
<gene>
    <name evidence="1" type="ORF">PROH_11455</name>
</gene>
<dbReference type="Proteomes" id="UP000034681">
    <property type="component" value="Unassembled WGS sequence"/>
</dbReference>
<name>A0A0M2Q024_PROHO</name>
<dbReference type="EMBL" id="AJTX02000004">
    <property type="protein sequence ID" value="KKJ00289.1"/>
    <property type="molecule type" value="Genomic_DNA"/>
</dbReference>
<evidence type="ECO:0000313" key="1">
    <source>
        <dbReference type="EMBL" id="KKJ00289.1"/>
    </source>
</evidence>
<reference evidence="1" key="1">
    <citation type="submission" date="2012-04" db="EMBL/GenBank/DDBJ databases">
        <authorList>
            <person name="Borisov I.G."/>
            <person name="Ivanikova N.V."/>
            <person name="Pinevich A.V."/>
        </authorList>
    </citation>
    <scope>NUCLEOTIDE SEQUENCE</scope>
    <source>
        <strain evidence="1">CALU 1027</strain>
    </source>
</reference>
<dbReference type="RefSeq" id="WP_017711667.1">
    <property type="nucleotide sequence ID" value="NZ_KB235933.1"/>
</dbReference>
<proteinExistence type="predicted"/>
<evidence type="ECO:0000313" key="2">
    <source>
        <dbReference type="Proteomes" id="UP000034681"/>
    </source>
</evidence>
<dbReference type="eggNOG" id="ENOG5031FXK">
    <property type="taxonomic scope" value="Bacteria"/>
</dbReference>
<comment type="caution">
    <text evidence="1">The sequence shown here is derived from an EMBL/GenBank/DDBJ whole genome shotgun (WGS) entry which is preliminary data.</text>
</comment>